<dbReference type="Gene3D" id="3.40.50.11950">
    <property type="match status" value="1"/>
</dbReference>
<name>A0A4S4M3V3_9AGAM</name>
<comment type="caution">
    <text evidence="14">The sequence shown here is derived from an EMBL/GenBank/DDBJ whole genome shotgun (WGS) entry which is preliminary data.</text>
</comment>
<dbReference type="Proteomes" id="UP000310158">
    <property type="component" value="Unassembled WGS sequence"/>
</dbReference>
<evidence type="ECO:0000256" key="1">
    <source>
        <dbReference type="ARBA" id="ARBA00005609"/>
    </source>
</evidence>
<evidence type="ECO:0000256" key="3">
    <source>
        <dbReference type="ARBA" id="ARBA00022553"/>
    </source>
</evidence>
<feature type="compositionally biased region" description="Low complexity" evidence="12">
    <location>
        <begin position="21"/>
        <end position="39"/>
    </location>
</feature>
<comment type="similarity">
    <text evidence="1 11">Belongs to the histidine acid phosphatase family. VIP1 subfamily.</text>
</comment>
<gene>
    <name evidence="14" type="ORF">EW146_g1468</name>
</gene>
<feature type="region of interest" description="Disordered" evidence="12">
    <location>
        <begin position="932"/>
        <end position="958"/>
    </location>
</feature>
<keyword evidence="5 10" id="KW-0547">Nucleotide-binding</keyword>
<dbReference type="PANTHER" id="PTHR12750:SF9">
    <property type="entry name" value="INOSITOL HEXAKISPHOSPHATE AND DIPHOSPHOINOSITOL-PENTAKISPHOSPHATE KINASE"/>
    <property type="match status" value="1"/>
</dbReference>
<keyword evidence="15" id="KW-1185">Reference proteome</keyword>
<evidence type="ECO:0000256" key="12">
    <source>
        <dbReference type="SAM" id="MobiDB-lite"/>
    </source>
</evidence>
<dbReference type="EC" id="2.7.4.24" evidence="11"/>
<proteinExistence type="inferred from homology"/>
<organism evidence="14 15">
    <name type="scientific">Bondarzewia mesenterica</name>
    <dbReference type="NCBI Taxonomy" id="1095465"/>
    <lineage>
        <taxon>Eukaryota</taxon>
        <taxon>Fungi</taxon>
        <taxon>Dikarya</taxon>
        <taxon>Basidiomycota</taxon>
        <taxon>Agaricomycotina</taxon>
        <taxon>Agaricomycetes</taxon>
        <taxon>Russulales</taxon>
        <taxon>Bondarzewiaceae</taxon>
        <taxon>Bondarzewia</taxon>
    </lineage>
</organism>
<dbReference type="GO" id="GO:0033857">
    <property type="term" value="F:5-diphosphoinositol pentakisphosphate 1-kinase activity"/>
    <property type="evidence" value="ECO:0007669"/>
    <property type="project" value="TreeGrafter"/>
</dbReference>
<dbReference type="FunFam" id="3.30.470.20:FF:000036">
    <property type="entry name" value="Inositol hexakisphosphate and diphosphoinositol-pentakisphosphate kinase"/>
    <property type="match status" value="1"/>
</dbReference>
<dbReference type="Gene3D" id="3.40.50.1240">
    <property type="entry name" value="Phosphoglycerate mutase-like"/>
    <property type="match status" value="1"/>
</dbReference>
<dbReference type="InterPro" id="IPR040557">
    <property type="entry name" value="VIP1_N"/>
</dbReference>
<dbReference type="GO" id="GO:0005829">
    <property type="term" value="C:cytosol"/>
    <property type="evidence" value="ECO:0007669"/>
    <property type="project" value="TreeGrafter"/>
</dbReference>
<evidence type="ECO:0000259" key="13">
    <source>
        <dbReference type="PROSITE" id="PS50975"/>
    </source>
</evidence>
<dbReference type="GO" id="GO:0005856">
    <property type="term" value="C:cytoskeleton"/>
    <property type="evidence" value="ECO:0007669"/>
    <property type="project" value="UniProtKB-SubCell"/>
</dbReference>
<keyword evidence="2 11" id="KW-0963">Cytoplasm</keyword>
<dbReference type="SUPFAM" id="SSF53254">
    <property type="entry name" value="Phosphoglycerate mutase-like"/>
    <property type="match status" value="1"/>
</dbReference>
<dbReference type="InterPro" id="IPR029033">
    <property type="entry name" value="His_PPase_superfam"/>
</dbReference>
<dbReference type="PANTHER" id="PTHR12750">
    <property type="entry name" value="DIPHOSPHOINOSITOL PENTAKISPHOSPHATE KINASE"/>
    <property type="match status" value="1"/>
</dbReference>
<dbReference type="Pfam" id="PF00328">
    <property type="entry name" value="His_Phos_2"/>
    <property type="match status" value="1"/>
</dbReference>
<evidence type="ECO:0000313" key="15">
    <source>
        <dbReference type="Proteomes" id="UP000310158"/>
    </source>
</evidence>
<protein>
    <recommendedName>
        <fullName evidence="11">Inositol hexakisphosphate and diphosphoinositol-pentakisphosphate kinase</fullName>
        <ecNumber evidence="11">2.7.4.24</ecNumber>
    </recommendedName>
</protein>
<dbReference type="EMBL" id="SGPL01000036">
    <property type="protein sequence ID" value="THH19784.1"/>
    <property type="molecule type" value="Genomic_DNA"/>
</dbReference>
<keyword evidence="7 10" id="KW-0067">ATP-binding</keyword>
<dbReference type="InterPro" id="IPR011761">
    <property type="entry name" value="ATP-grasp"/>
</dbReference>
<evidence type="ECO:0000256" key="7">
    <source>
        <dbReference type="ARBA" id="ARBA00022840"/>
    </source>
</evidence>
<evidence type="ECO:0000256" key="4">
    <source>
        <dbReference type="ARBA" id="ARBA00022679"/>
    </source>
</evidence>
<feature type="domain" description="ATP-grasp" evidence="13">
    <location>
        <begin position="162"/>
        <end position="364"/>
    </location>
</feature>
<dbReference type="GO" id="GO:0006020">
    <property type="term" value="P:inositol metabolic process"/>
    <property type="evidence" value="ECO:0007669"/>
    <property type="project" value="TreeGrafter"/>
</dbReference>
<accession>A0A4S4M3V3</accession>
<dbReference type="Pfam" id="PF08443">
    <property type="entry name" value="RimK"/>
    <property type="match status" value="1"/>
</dbReference>
<sequence>MHWDRSSRFSLLYSPDKNNRSSSVLTTRSSTPSPTGSHSDLLYITDSTKPPIVLGVCAMDVKARSKPMREILTRLVDRLRGGIEVKVFGDKVILDEDKAISYVKLRNPLCVNELISQSLLWDRRLVGNVLDHLKVPTPKRLEVSRDGGPKVDEELKVHMKKKLGITLGGFQVTPEVTLREDGDGIIIDGKVMEKPFVEKPVSGEDHNVYIYFKGGGGRRLFRKVGNKSSEMDPTLNHPRTDGSYIYEEFIDVDNSEDIKVYTVGREYTHAETRKSPVVDGLVRRNTEGKEIRFITHLSEEEKEWAAKICEGFGQRVCGFDMLRCDNGSRSQVIDVNGWSFVKGNESYYDKAAEILAALCVSVSSSPDRTLISAETPSQESSTWLLKANVTVFRHADRTPKQKLKFNFPIGEPWTQPFVRLLNGEREEIILREREQLSRIAVAVEEAKNLGADGEELAKLTLLNNALFSKIELPGTKAQLKPVYSKKQAGHERKLTKLTLVFKWGGEFTHSARYQSRDLGENMKKDISIMNKEALNNVKVRVPLPRQLIFTSSERRVIASAEIFAAALLDNQQPTYSTSSTPSSRSSRSSIDGHIHPAKPTTPIKEPLKLIVRKDLLDDSNAAKDLMDDVKKRLKILLRPGEPEKRPELTWPKSMKKEPVEVVKEVIELLSSFRAIMRKNYETLDVDKIQERWCCDDEPWLFRERWEKLFEDFCDVKQEKFDPSRVSELYDTIKYCALHHRAFLFAIFDESGTKEQHQQQDRKLHELYARAKALFDLVAPQEYGIDPDEKEEIGVLTSLPLLRKVVEDLENARNNGGSSLTCYFTKESHIHTLVNLVLLSGLPIANRRIPELDYASHITFELYERNHGRGKSDKEYSIKLSLSEGAHSSNVLDSALDARHSLNVQPRRKLTQHLPYSLVISKLSKHFGRQIQDEDVDEPPVTIEALSTPVANDSSKDYP</sequence>
<dbReference type="InterPro" id="IPR000560">
    <property type="entry name" value="His_Pase_clade-2"/>
</dbReference>
<evidence type="ECO:0000256" key="11">
    <source>
        <dbReference type="RuleBase" id="RU365032"/>
    </source>
</evidence>
<dbReference type="Pfam" id="PF18086">
    <property type="entry name" value="PPIP5K2_N"/>
    <property type="match status" value="1"/>
</dbReference>
<dbReference type="Gene3D" id="3.30.470.20">
    <property type="entry name" value="ATP-grasp fold, B domain"/>
    <property type="match status" value="1"/>
</dbReference>
<keyword evidence="6 11" id="KW-0418">Kinase</keyword>
<feature type="compositionally biased region" description="Low complexity" evidence="12">
    <location>
        <begin position="576"/>
        <end position="589"/>
    </location>
</feature>
<dbReference type="SUPFAM" id="SSF56059">
    <property type="entry name" value="Glutathione synthetase ATP-binding domain-like"/>
    <property type="match status" value="1"/>
</dbReference>
<reference evidence="14 15" key="1">
    <citation type="submission" date="2019-02" db="EMBL/GenBank/DDBJ databases">
        <title>Genome sequencing of the rare red list fungi Bondarzewia mesenterica.</title>
        <authorList>
            <person name="Buettner E."/>
            <person name="Kellner H."/>
        </authorList>
    </citation>
    <scope>NUCLEOTIDE SEQUENCE [LARGE SCALE GENOMIC DNA]</scope>
    <source>
        <strain evidence="14 15">DSM 108281</strain>
    </source>
</reference>
<dbReference type="GO" id="GO:0052723">
    <property type="term" value="F:inositol hexakisphosphate 1-kinase activity"/>
    <property type="evidence" value="ECO:0007669"/>
    <property type="project" value="RHEA"/>
</dbReference>
<dbReference type="AlphaFoldDB" id="A0A4S4M3V3"/>
<dbReference type="GO" id="GO:0032958">
    <property type="term" value="P:inositol phosphate biosynthetic process"/>
    <property type="evidence" value="ECO:0007669"/>
    <property type="project" value="TreeGrafter"/>
</dbReference>
<comment type="catalytic activity">
    <reaction evidence="9">
        <text>1D-myo-inositol hexakisphosphate + ATP = 1-diphospho-1D-myo-inositol 2,3,4,5,6-pentakisphosphate + ADP</text>
        <dbReference type="Rhea" id="RHEA:37459"/>
        <dbReference type="ChEBI" id="CHEBI:30616"/>
        <dbReference type="ChEBI" id="CHEBI:58130"/>
        <dbReference type="ChEBI" id="CHEBI:74946"/>
        <dbReference type="ChEBI" id="CHEBI:456216"/>
        <dbReference type="EC" id="2.7.4.24"/>
    </reaction>
    <physiologicalReaction direction="left-to-right" evidence="9">
        <dbReference type="Rhea" id="RHEA:37460"/>
    </physiologicalReaction>
</comment>
<evidence type="ECO:0000313" key="14">
    <source>
        <dbReference type="EMBL" id="THH19784.1"/>
    </source>
</evidence>
<evidence type="ECO:0000256" key="9">
    <source>
        <dbReference type="ARBA" id="ARBA00034629"/>
    </source>
</evidence>
<evidence type="ECO:0000256" key="2">
    <source>
        <dbReference type="ARBA" id="ARBA00022490"/>
    </source>
</evidence>
<comment type="function">
    <text evidence="11">Bifunctional inositol kinase that acts in concert with the IP6K kinases to synthesize the diphosphate group-containing inositol pyrophosphates diphosphoinositol pentakisphosphate, PP-InsP5, and bis-diphosphoinositol tetrakisphosphate, (PP)2-InsP4. PP-InsP5 and (PP)2-InsP4, also respectively called InsP7 and InsP8, may regulate a variety of cellular processes, including apoptosis, vesicle trafficking, cytoskeletal dynamics, and exocytosis. Phosphorylates inositol hexakisphosphate (InsP6).</text>
</comment>
<dbReference type="PROSITE" id="PS50975">
    <property type="entry name" value="ATP_GRASP"/>
    <property type="match status" value="1"/>
</dbReference>
<dbReference type="InterPro" id="IPR013651">
    <property type="entry name" value="ATP-grasp_RimK-type"/>
</dbReference>
<dbReference type="GO" id="GO:0046872">
    <property type="term" value="F:metal ion binding"/>
    <property type="evidence" value="ECO:0007669"/>
    <property type="project" value="InterPro"/>
</dbReference>
<keyword evidence="4 11" id="KW-0808">Transferase</keyword>
<comment type="catalytic activity">
    <reaction evidence="8">
        <text>5-diphospho-1D-myo-inositol 1,2,3,4,6-pentakisphosphate + ATP + H(+) = 1,5-bis(diphospho)-1D-myo-inositol 2,3,4,6-tetrakisphosphate + ADP</text>
        <dbReference type="Rhea" id="RHEA:10276"/>
        <dbReference type="ChEBI" id="CHEBI:15378"/>
        <dbReference type="ChEBI" id="CHEBI:30616"/>
        <dbReference type="ChEBI" id="CHEBI:58628"/>
        <dbReference type="ChEBI" id="CHEBI:77983"/>
        <dbReference type="ChEBI" id="CHEBI:456216"/>
        <dbReference type="EC" id="2.7.4.24"/>
    </reaction>
    <physiologicalReaction direction="left-to-right" evidence="8">
        <dbReference type="Rhea" id="RHEA:10277"/>
    </physiologicalReaction>
</comment>
<comment type="subcellular location">
    <subcellularLocation>
        <location evidence="11">Cytoplasm</location>
        <location evidence="11">Cytoskeleton</location>
    </subcellularLocation>
</comment>
<dbReference type="GO" id="GO:0005524">
    <property type="term" value="F:ATP binding"/>
    <property type="evidence" value="ECO:0007669"/>
    <property type="project" value="UniProtKB-UniRule"/>
</dbReference>
<dbReference type="InterPro" id="IPR037446">
    <property type="entry name" value="His_Pase_VIP1"/>
</dbReference>
<evidence type="ECO:0000256" key="6">
    <source>
        <dbReference type="ARBA" id="ARBA00022777"/>
    </source>
</evidence>
<evidence type="ECO:0000256" key="10">
    <source>
        <dbReference type="PROSITE-ProRule" id="PRU00409"/>
    </source>
</evidence>
<keyword evidence="3" id="KW-0597">Phosphoprotein</keyword>
<dbReference type="OrthoDB" id="18042at2759"/>
<evidence type="ECO:0000256" key="5">
    <source>
        <dbReference type="ARBA" id="ARBA00022741"/>
    </source>
</evidence>
<feature type="region of interest" description="Disordered" evidence="12">
    <location>
        <begin position="572"/>
        <end position="601"/>
    </location>
</feature>
<feature type="region of interest" description="Disordered" evidence="12">
    <location>
        <begin position="17"/>
        <end position="40"/>
    </location>
</feature>
<evidence type="ECO:0000256" key="8">
    <source>
        <dbReference type="ARBA" id="ARBA00033696"/>
    </source>
</evidence>